<feature type="compositionally biased region" description="Basic and acidic residues" evidence="1">
    <location>
        <begin position="45"/>
        <end position="61"/>
    </location>
</feature>
<dbReference type="Proteomes" id="UP000818029">
    <property type="component" value="Chromosome D11"/>
</dbReference>
<feature type="region of interest" description="Disordered" evidence="1">
    <location>
        <begin position="1"/>
        <end position="111"/>
    </location>
</feature>
<sequence length="224" mass="24522">MTVTAKRVKDDNSANGSKKIDETKHENDYDTKLSELNGALSSEGGNKDKLAIRFQEGRAAEGDGPVNGLPKVDRGESVQSDRRTEAKRRKSGSVKRFKQDPASSGPNLTQNATNVHVGYAITDAEMEIVNLGLAADSSSHRSPIDNSLSVPVITKILKPIWWKRGYGDNQYLQANNPLLKIEQDKQELSFSSSKHLKKFGDGIRFSCKAIIMAKPAGGPARRDK</sequence>
<keyword evidence="2" id="KW-1185">Reference proteome</keyword>
<evidence type="ECO:0000313" key="2">
    <source>
        <dbReference type="Proteomes" id="UP000818029"/>
    </source>
</evidence>
<feature type="compositionally biased region" description="Basic and acidic residues" evidence="1">
    <location>
        <begin position="7"/>
        <end position="33"/>
    </location>
</feature>
<proteinExistence type="predicted"/>
<feature type="compositionally biased region" description="Basic residues" evidence="1">
    <location>
        <begin position="85"/>
        <end position="96"/>
    </location>
</feature>
<organism evidence="2 3">
    <name type="scientific">Gossypium hirsutum</name>
    <name type="common">Upland cotton</name>
    <name type="synonym">Gossypium mexicanum</name>
    <dbReference type="NCBI Taxonomy" id="3635"/>
    <lineage>
        <taxon>Eukaryota</taxon>
        <taxon>Viridiplantae</taxon>
        <taxon>Streptophyta</taxon>
        <taxon>Embryophyta</taxon>
        <taxon>Tracheophyta</taxon>
        <taxon>Spermatophyta</taxon>
        <taxon>Magnoliopsida</taxon>
        <taxon>eudicotyledons</taxon>
        <taxon>Gunneridae</taxon>
        <taxon>Pentapetalae</taxon>
        <taxon>rosids</taxon>
        <taxon>malvids</taxon>
        <taxon>Malvales</taxon>
        <taxon>Malvaceae</taxon>
        <taxon>Malvoideae</taxon>
        <taxon>Gossypium</taxon>
    </lineage>
</organism>
<gene>
    <name evidence="3" type="primary">LOC121223295</name>
</gene>
<protein>
    <submittedName>
        <fullName evidence="3">Chromo domain protein LHP1-like</fullName>
    </submittedName>
</protein>
<reference evidence="2" key="1">
    <citation type="journal article" date="2020" name="Nat. Genet.">
        <title>Genomic diversifications of five Gossypium allopolyploid species and their impact on cotton improvement.</title>
        <authorList>
            <person name="Chen Z.J."/>
            <person name="Sreedasyam A."/>
            <person name="Ando A."/>
            <person name="Song Q."/>
            <person name="De Santiago L.M."/>
            <person name="Hulse-Kemp A.M."/>
            <person name="Ding M."/>
            <person name="Ye W."/>
            <person name="Kirkbride R.C."/>
            <person name="Jenkins J."/>
            <person name="Plott C."/>
            <person name="Lovell J."/>
            <person name="Lin Y.M."/>
            <person name="Vaughn R."/>
            <person name="Liu B."/>
            <person name="Simpson S."/>
            <person name="Scheffler B.E."/>
            <person name="Wen L."/>
            <person name="Saski C.A."/>
            <person name="Grover C.E."/>
            <person name="Hu G."/>
            <person name="Conover J.L."/>
            <person name="Carlson J.W."/>
            <person name="Shu S."/>
            <person name="Boston L.B."/>
            <person name="Williams M."/>
            <person name="Peterson D.G."/>
            <person name="McGee K."/>
            <person name="Jones D.C."/>
            <person name="Wendel J.F."/>
            <person name="Stelly D.M."/>
            <person name="Grimwood J."/>
            <person name="Schmutz J."/>
        </authorList>
    </citation>
    <scope>NUCLEOTIDE SEQUENCE [LARGE SCALE GENOMIC DNA]</scope>
    <source>
        <strain evidence="2">cv. TM-1</strain>
    </source>
</reference>
<dbReference type="InterPro" id="IPR044251">
    <property type="entry name" value="LHP1-like"/>
</dbReference>
<dbReference type="GeneID" id="121223295"/>
<name>A0ABM3B005_GOSHI</name>
<dbReference type="PANTHER" id="PTHR47240:SF2">
    <property type="entry name" value="CHROMO DOMAIN-CONTAINING PROTEIN LHP1"/>
    <property type="match status" value="1"/>
</dbReference>
<evidence type="ECO:0000256" key="1">
    <source>
        <dbReference type="SAM" id="MobiDB-lite"/>
    </source>
</evidence>
<dbReference type="PANTHER" id="PTHR47240">
    <property type="entry name" value="CHROMO DOMAIN-CONTAINING PROTEIN LHP1"/>
    <property type="match status" value="1"/>
</dbReference>
<evidence type="ECO:0000313" key="3">
    <source>
        <dbReference type="RefSeq" id="XP_040960388.1"/>
    </source>
</evidence>
<dbReference type="RefSeq" id="XP_040960388.1">
    <property type="nucleotide sequence ID" value="XM_041104454.1"/>
</dbReference>
<reference evidence="3" key="2">
    <citation type="submission" date="2025-08" db="UniProtKB">
        <authorList>
            <consortium name="RefSeq"/>
        </authorList>
    </citation>
    <scope>IDENTIFICATION</scope>
</reference>
<feature type="compositionally biased region" description="Basic and acidic residues" evidence="1">
    <location>
        <begin position="71"/>
        <end position="84"/>
    </location>
</feature>
<feature type="compositionally biased region" description="Polar residues" evidence="1">
    <location>
        <begin position="101"/>
        <end position="111"/>
    </location>
</feature>
<accession>A0ABM3B005</accession>